<keyword evidence="3" id="KW-1185">Reference proteome</keyword>
<reference evidence="2 3" key="1">
    <citation type="submission" date="2023-12" db="EMBL/GenBank/DDBJ databases">
        <title>Genome sequencing and assembly of bacterial species from a model synthetic community.</title>
        <authorList>
            <person name="Hogle S.L."/>
        </authorList>
    </citation>
    <scope>NUCLEOTIDE SEQUENCE [LARGE SCALE GENOMIC DNA]</scope>
    <source>
        <strain evidence="2 3">HAMBI_3031</strain>
    </source>
</reference>
<feature type="chain" id="PRO_5046095333" evidence="1">
    <location>
        <begin position="24"/>
        <end position="218"/>
    </location>
</feature>
<evidence type="ECO:0000256" key="1">
    <source>
        <dbReference type="SAM" id="SignalP"/>
    </source>
</evidence>
<keyword evidence="1" id="KW-0732">Signal</keyword>
<organism evidence="2 3">
    <name type="scientific">Niabella yanshanensis</name>
    <dbReference type="NCBI Taxonomy" id="577386"/>
    <lineage>
        <taxon>Bacteria</taxon>
        <taxon>Pseudomonadati</taxon>
        <taxon>Bacteroidota</taxon>
        <taxon>Chitinophagia</taxon>
        <taxon>Chitinophagales</taxon>
        <taxon>Chitinophagaceae</taxon>
        <taxon>Niabella</taxon>
    </lineage>
</organism>
<proteinExistence type="predicted"/>
<evidence type="ECO:0000313" key="2">
    <source>
        <dbReference type="EMBL" id="WQD36293.1"/>
    </source>
</evidence>
<dbReference type="Proteomes" id="UP001325680">
    <property type="component" value="Chromosome"/>
</dbReference>
<dbReference type="RefSeq" id="WP_114789948.1">
    <property type="nucleotide sequence ID" value="NZ_CP139960.1"/>
</dbReference>
<evidence type="ECO:0000313" key="3">
    <source>
        <dbReference type="Proteomes" id="UP001325680"/>
    </source>
</evidence>
<dbReference type="PROSITE" id="PS51257">
    <property type="entry name" value="PROKAR_LIPOPROTEIN"/>
    <property type="match status" value="1"/>
</dbReference>
<dbReference type="Pfam" id="PF20329">
    <property type="entry name" value="DUF6624"/>
    <property type="match status" value="1"/>
</dbReference>
<protein>
    <submittedName>
        <fullName evidence="2">DUF6624 domain-containing protein</fullName>
    </submittedName>
</protein>
<dbReference type="InterPro" id="IPR046732">
    <property type="entry name" value="DUF6624"/>
</dbReference>
<gene>
    <name evidence="2" type="ORF">U0035_11525</name>
</gene>
<dbReference type="EMBL" id="CP139960">
    <property type="protein sequence ID" value="WQD36293.1"/>
    <property type="molecule type" value="Genomic_DNA"/>
</dbReference>
<feature type="signal peptide" evidence="1">
    <location>
        <begin position="1"/>
        <end position="23"/>
    </location>
</feature>
<name>A0ABZ0VZ27_9BACT</name>
<sequence>MQKAILFLFVSAILVGCAAKLTADQQAQLKKQLEDMVTVDQIAANIPKGKYKELPRDQWNRFKDSVFTSNKAQAEVIFNKYGFPGFDKVGKEGSQHFWLLVQHCDQYPEFQKKVLKSMNREVKKHNANPNNYAYLYDRVKVNAGAKQLFGTQVTYEVETTGRAIPKIGLADSANVDQLRKAYGLDSLKSYLNMMTTMHYEMNKESYQKKGIKSPQLYK</sequence>
<accession>A0ABZ0VZ27</accession>